<feature type="chain" id="PRO_5043350638" description="Extracellular membrane protein CFEM domain-containing protein" evidence="1">
    <location>
        <begin position="18"/>
        <end position="191"/>
    </location>
</feature>
<evidence type="ECO:0000256" key="1">
    <source>
        <dbReference type="SAM" id="SignalP"/>
    </source>
</evidence>
<evidence type="ECO:0000313" key="3">
    <source>
        <dbReference type="Proteomes" id="UP001321760"/>
    </source>
</evidence>
<feature type="signal peptide" evidence="1">
    <location>
        <begin position="1"/>
        <end position="17"/>
    </location>
</feature>
<organism evidence="2 3">
    <name type="scientific">Podospora aff. communis PSN243</name>
    <dbReference type="NCBI Taxonomy" id="3040156"/>
    <lineage>
        <taxon>Eukaryota</taxon>
        <taxon>Fungi</taxon>
        <taxon>Dikarya</taxon>
        <taxon>Ascomycota</taxon>
        <taxon>Pezizomycotina</taxon>
        <taxon>Sordariomycetes</taxon>
        <taxon>Sordariomycetidae</taxon>
        <taxon>Sordariales</taxon>
        <taxon>Podosporaceae</taxon>
        <taxon>Podospora</taxon>
    </lineage>
</organism>
<protein>
    <recommendedName>
        <fullName evidence="4">Extracellular membrane protein CFEM domain-containing protein</fullName>
    </recommendedName>
</protein>
<keyword evidence="1" id="KW-0732">Signal</keyword>
<name>A0AAV9H6F7_9PEZI</name>
<dbReference type="Proteomes" id="UP001321760">
    <property type="component" value="Unassembled WGS sequence"/>
</dbReference>
<proteinExistence type="predicted"/>
<dbReference type="AlphaFoldDB" id="A0AAV9H6F7"/>
<reference evidence="2" key="1">
    <citation type="journal article" date="2023" name="Mol. Phylogenet. Evol.">
        <title>Genome-scale phylogeny and comparative genomics of the fungal order Sordariales.</title>
        <authorList>
            <person name="Hensen N."/>
            <person name="Bonometti L."/>
            <person name="Westerberg I."/>
            <person name="Brannstrom I.O."/>
            <person name="Guillou S."/>
            <person name="Cros-Aarteil S."/>
            <person name="Calhoun S."/>
            <person name="Haridas S."/>
            <person name="Kuo A."/>
            <person name="Mondo S."/>
            <person name="Pangilinan J."/>
            <person name="Riley R."/>
            <person name="LaButti K."/>
            <person name="Andreopoulos B."/>
            <person name="Lipzen A."/>
            <person name="Chen C."/>
            <person name="Yan M."/>
            <person name="Daum C."/>
            <person name="Ng V."/>
            <person name="Clum A."/>
            <person name="Steindorff A."/>
            <person name="Ohm R.A."/>
            <person name="Martin F."/>
            <person name="Silar P."/>
            <person name="Natvig D.O."/>
            <person name="Lalanne C."/>
            <person name="Gautier V."/>
            <person name="Ament-Velasquez S.L."/>
            <person name="Kruys A."/>
            <person name="Hutchinson M.I."/>
            <person name="Powell A.J."/>
            <person name="Barry K."/>
            <person name="Miller A.N."/>
            <person name="Grigoriev I.V."/>
            <person name="Debuchy R."/>
            <person name="Gladieux P."/>
            <person name="Hiltunen Thoren M."/>
            <person name="Johannesson H."/>
        </authorList>
    </citation>
    <scope>NUCLEOTIDE SEQUENCE</scope>
    <source>
        <strain evidence="2">PSN243</strain>
    </source>
</reference>
<dbReference type="EMBL" id="MU865914">
    <property type="protein sequence ID" value="KAK4455317.1"/>
    <property type="molecule type" value="Genomic_DNA"/>
</dbReference>
<evidence type="ECO:0000313" key="2">
    <source>
        <dbReference type="EMBL" id="KAK4455317.1"/>
    </source>
</evidence>
<sequence>MRSTVLTLFIIPLTALAAPTEPGTRSAGSTTAADFFKTRDLSKRDEICPFEKCLEECKNGVICLSIDICDPVTTCTLERRRMGLEVPMYWVLLKKLEWIGGFKFLFEFFETCPAVAGARLMMASADSGVGWRRESLMFSEGLLERMDSIAKSLKRWVLVQECQLGTQRLVSWGRTSLACLTNEVQVSQGLF</sequence>
<evidence type="ECO:0008006" key="4">
    <source>
        <dbReference type="Google" id="ProtNLM"/>
    </source>
</evidence>
<accession>A0AAV9H6F7</accession>
<reference evidence="2" key="2">
    <citation type="submission" date="2023-05" db="EMBL/GenBank/DDBJ databases">
        <authorList>
            <consortium name="Lawrence Berkeley National Laboratory"/>
            <person name="Steindorff A."/>
            <person name="Hensen N."/>
            <person name="Bonometti L."/>
            <person name="Westerberg I."/>
            <person name="Brannstrom I.O."/>
            <person name="Guillou S."/>
            <person name="Cros-Aarteil S."/>
            <person name="Calhoun S."/>
            <person name="Haridas S."/>
            <person name="Kuo A."/>
            <person name="Mondo S."/>
            <person name="Pangilinan J."/>
            <person name="Riley R."/>
            <person name="Labutti K."/>
            <person name="Andreopoulos B."/>
            <person name="Lipzen A."/>
            <person name="Chen C."/>
            <person name="Yanf M."/>
            <person name="Daum C."/>
            <person name="Ng V."/>
            <person name="Clum A."/>
            <person name="Ohm R."/>
            <person name="Martin F."/>
            <person name="Silar P."/>
            <person name="Natvig D."/>
            <person name="Lalanne C."/>
            <person name="Gautier V."/>
            <person name="Ament-Velasquez S.L."/>
            <person name="Kruys A."/>
            <person name="Hutchinson M.I."/>
            <person name="Powell A.J."/>
            <person name="Barry K."/>
            <person name="Miller A.N."/>
            <person name="Grigoriev I.V."/>
            <person name="Debuchy R."/>
            <person name="Gladieux P."/>
            <person name="Thoren M.H."/>
            <person name="Johannesson H."/>
        </authorList>
    </citation>
    <scope>NUCLEOTIDE SEQUENCE</scope>
    <source>
        <strain evidence="2">PSN243</strain>
    </source>
</reference>
<gene>
    <name evidence="2" type="ORF">QBC34DRAFT_420126</name>
</gene>
<keyword evidence="3" id="KW-1185">Reference proteome</keyword>
<comment type="caution">
    <text evidence="2">The sequence shown here is derived from an EMBL/GenBank/DDBJ whole genome shotgun (WGS) entry which is preliminary data.</text>
</comment>